<dbReference type="Pfam" id="PF01047">
    <property type="entry name" value="MarR"/>
    <property type="match status" value="1"/>
</dbReference>
<keyword evidence="4" id="KW-1185">Reference proteome</keyword>
<name>A0ABW2RKT2_9BACL</name>
<accession>A0ABW2RKT2</accession>
<dbReference type="PANTHER" id="PTHR33164">
    <property type="entry name" value="TRANSCRIPTIONAL REGULATOR, MARR FAMILY"/>
    <property type="match status" value="1"/>
</dbReference>
<proteinExistence type="predicted"/>
<feature type="domain" description="HTH marR-type" evidence="2">
    <location>
        <begin position="14"/>
        <end position="144"/>
    </location>
</feature>
<gene>
    <name evidence="3" type="ORF">ACFQNG_11140</name>
</gene>
<evidence type="ECO:0000313" key="4">
    <source>
        <dbReference type="Proteomes" id="UP001596500"/>
    </source>
</evidence>
<dbReference type="Gene3D" id="1.10.10.10">
    <property type="entry name" value="Winged helix-like DNA-binding domain superfamily/Winged helix DNA-binding domain"/>
    <property type="match status" value="1"/>
</dbReference>
<evidence type="ECO:0000256" key="1">
    <source>
        <dbReference type="ARBA" id="ARBA00023125"/>
    </source>
</evidence>
<dbReference type="Proteomes" id="UP001596500">
    <property type="component" value="Unassembled WGS sequence"/>
</dbReference>
<dbReference type="EMBL" id="JBHTBW010000032">
    <property type="protein sequence ID" value="MFC7441667.1"/>
    <property type="molecule type" value="Genomic_DNA"/>
</dbReference>
<dbReference type="InterPro" id="IPR039422">
    <property type="entry name" value="MarR/SlyA-like"/>
</dbReference>
<dbReference type="PROSITE" id="PS50995">
    <property type="entry name" value="HTH_MARR_2"/>
    <property type="match status" value="1"/>
</dbReference>
<comment type="caution">
    <text evidence="3">The sequence shown here is derived from an EMBL/GenBank/DDBJ whole genome shotgun (WGS) entry which is preliminary data.</text>
</comment>
<evidence type="ECO:0000313" key="3">
    <source>
        <dbReference type="EMBL" id="MFC7441667.1"/>
    </source>
</evidence>
<dbReference type="InterPro" id="IPR036390">
    <property type="entry name" value="WH_DNA-bd_sf"/>
</dbReference>
<dbReference type="PRINTS" id="PR00598">
    <property type="entry name" value="HTHMARR"/>
</dbReference>
<dbReference type="InterPro" id="IPR000835">
    <property type="entry name" value="HTH_MarR-typ"/>
</dbReference>
<reference evidence="4" key="1">
    <citation type="journal article" date="2019" name="Int. J. Syst. Evol. Microbiol.">
        <title>The Global Catalogue of Microorganisms (GCM) 10K type strain sequencing project: providing services to taxonomists for standard genome sequencing and annotation.</title>
        <authorList>
            <consortium name="The Broad Institute Genomics Platform"/>
            <consortium name="The Broad Institute Genome Sequencing Center for Infectious Disease"/>
            <person name="Wu L."/>
            <person name="Ma J."/>
        </authorList>
    </citation>
    <scope>NUCLEOTIDE SEQUENCE [LARGE SCALE GENOMIC DNA]</scope>
    <source>
        <strain evidence="4">CGMCC 1.12942</strain>
    </source>
</reference>
<protein>
    <submittedName>
        <fullName evidence="3">MarR family winged helix-turn-helix transcriptional regulator</fullName>
    </submittedName>
</protein>
<organism evidence="3 4">
    <name type="scientific">Laceyella putida</name>
    <dbReference type="NCBI Taxonomy" id="110101"/>
    <lineage>
        <taxon>Bacteria</taxon>
        <taxon>Bacillati</taxon>
        <taxon>Bacillota</taxon>
        <taxon>Bacilli</taxon>
        <taxon>Bacillales</taxon>
        <taxon>Thermoactinomycetaceae</taxon>
        <taxon>Laceyella</taxon>
    </lineage>
</organism>
<dbReference type="SMART" id="SM00347">
    <property type="entry name" value="HTH_MARR"/>
    <property type="match status" value="1"/>
</dbReference>
<dbReference type="InterPro" id="IPR036388">
    <property type="entry name" value="WH-like_DNA-bd_sf"/>
</dbReference>
<dbReference type="RefSeq" id="WP_379865012.1">
    <property type="nucleotide sequence ID" value="NZ_JBHTBW010000032.1"/>
</dbReference>
<sequence>MDNNQLITMTETFRTQLSTLIRLSKALLEQQLTRYGVAITARQFTILVQLDKKPLTIKQLGEVFSIEPPSLIPIIDTLERHELVNRVQDKQDRRKKNVELTDKGAQLIQHMHQHIDQNPIAIAFATMGAAKSRQLNELLAELVHHLQVEHQRQHD</sequence>
<dbReference type="PANTHER" id="PTHR33164:SF43">
    <property type="entry name" value="HTH-TYPE TRANSCRIPTIONAL REPRESSOR YETL"/>
    <property type="match status" value="1"/>
</dbReference>
<dbReference type="SUPFAM" id="SSF46785">
    <property type="entry name" value="Winged helix' DNA-binding domain"/>
    <property type="match status" value="1"/>
</dbReference>
<keyword evidence="1" id="KW-0238">DNA-binding</keyword>
<evidence type="ECO:0000259" key="2">
    <source>
        <dbReference type="PROSITE" id="PS50995"/>
    </source>
</evidence>